<comment type="caution">
    <text evidence="1">The sequence shown here is derived from an EMBL/GenBank/DDBJ whole genome shotgun (WGS) entry which is preliminary data.</text>
</comment>
<dbReference type="EMBL" id="JAHWXT010000002">
    <property type="protein sequence ID" value="MCF0264507.1"/>
    <property type="molecule type" value="Genomic_DNA"/>
</dbReference>
<proteinExistence type="predicted"/>
<dbReference type="RefSeq" id="WP_004717470.1">
    <property type="nucleotide sequence ID" value="NZ_BBRY01000005.1"/>
</dbReference>
<organism evidence="1 2">
    <name type="scientific">Acinetobacter guillouiae</name>
    <name type="common">Acinetobacter genomosp. 11</name>
    <dbReference type="NCBI Taxonomy" id="106649"/>
    <lineage>
        <taxon>Bacteria</taxon>
        <taxon>Pseudomonadati</taxon>
        <taxon>Pseudomonadota</taxon>
        <taxon>Gammaproteobacteria</taxon>
        <taxon>Moraxellales</taxon>
        <taxon>Moraxellaceae</taxon>
        <taxon>Acinetobacter</taxon>
    </lineage>
</organism>
<dbReference type="AlphaFoldDB" id="A0A6A1RXI7"/>
<accession>A0A6A1RXI7</accession>
<evidence type="ECO:0000313" key="2">
    <source>
        <dbReference type="Proteomes" id="UP000887320"/>
    </source>
</evidence>
<evidence type="ECO:0008006" key="3">
    <source>
        <dbReference type="Google" id="ProtNLM"/>
    </source>
</evidence>
<gene>
    <name evidence="1" type="ORF">KW868_08525</name>
</gene>
<sequence>MKVINIHKREIQQSKAEIAKLFRTLSTDNDLMLATDKWPPMKLDNGLSVGSKGGHGPIRYSVADYQPEKSITFQFDLTGFNGFHRFSINELEPNKTEISHIIDMKTTGLATLKWALAIRWLHDAYIEDAFDKVENHFTADKKNSEWSLWVKLLRKILKPKKK</sequence>
<dbReference type="SUPFAM" id="SSF55961">
    <property type="entry name" value="Bet v1-like"/>
    <property type="match status" value="1"/>
</dbReference>
<dbReference type="Proteomes" id="UP000887320">
    <property type="component" value="Unassembled WGS sequence"/>
</dbReference>
<reference evidence="1" key="1">
    <citation type="submission" date="2021-07" db="EMBL/GenBank/DDBJ databases">
        <authorList>
            <person name="Fernandez M."/>
            <person name="Pereira P."/>
            <person name="Torres Tejerizo G.A."/>
            <person name="Gonzalez P."/>
            <person name="Agostini E."/>
        </authorList>
    </citation>
    <scope>NUCLEOTIDE SEQUENCE</scope>
    <source>
        <strain evidence="1">SFC 500-1A</strain>
    </source>
</reference>
<protein>
    <recommendedName>
        <fullName evidence="3">SRPBCC family protein</fullName>
    </recommendedName>
</protein>
<name>A0A6A1RXI7_ACIGI</name>
<evidence type="ECO:0000313" key="1">
    <source>
        <dbReference type="EMBL" id="MCF0264507.1"/>
    </source>
</evidence>